<dbReference type="InterPro" id="IPR043167">
    <property type="entry name" value="LpxI_C_sf"/>
</dbReference>
<dbReference type="Pfam" id="PF17930">
    <property type="entry name" value="LpxI_N"/>
    <property type="match status" value="1"/>
</dbReference>
<dbReference type="EMBL" id="VGLS01000130">
    <property type="protein sequence ID" value="MBM3223348.1"/>
    <property type="molecule type" value="Genomic_DNA"/>
</dbReference>
<comment type="caution">
    <text evidence="3">The sequence shown here is derived from an EMBL/GenBank/DDBJ whole genome shotgun (WGS) entry which is preliminary data.</text>
</comment>
<evidence type="ECO:0000313" key="3">
    <source>
        <dbReference type="EMBL" id="MBM3223348.1"/>
    </source>
</evidence>
<dbReference type="InterPro" id="IPR041255">
    <property type="entry name" value="LpxI_N"/>
</dbReference>
<dbReference type="AlphaFoldDB" id="A0A938B312"/>
<dbReference type="Proteomes" id="UP000712673">
    <property type="component" value="Unassembled WGS sequence"/>
</dbReference>
<evidence type="ECO:0000313" key="4">
    <source>
        <dbReference type="Proteomes" id="UP000712673"/>
    </source>
</evidence>
<protein>
    <submittedName>
        <fullName evidence="3">LpxI family protein</fullName>
    </submittedName>
</protein>
<feature type="domain" description="LpxI C-terminal" evidence="1">
    <location>
        <begin position="135"/>
        <end position="264"/>
    </location>
</feature>
<dbReference type="PANTHER" id="PTHR39962">
    <property type="entry name" value="BLL4848 PROTEIN"/>
    <property type="match status" value="1"/>
</dbReference>
<accession>A0A938B312</accession>
<dbReference type="InterPro" id="IPR010415">
    <property type="entry name" value="LpxI_C"/>
</dbReference>
<sequence length="281" mass="30675">MAHVGMIAGAGELPEIIARRAYAEGTPLPTVALSAEVAAHLTPFCPTLAQYGPGQLTKIIRTFQYNHVQQVVMVGKVEKRFLFENPRLDWRALRGLSSMRDFRDVTLLHRIIAEFAREGLEVIEQTRLLSHLLTPAGVLGKRRPSQRVWDDIRYGFAQARQLAAADIGQTIVVRRQTVMAVEALEGTDATIQRGCHYGGRGTVVIKVSRPQQDMRFDVPAVGPRTLQEVITGRAEALAVEASTTLMLHLPELVAMADAHRVALVGVSAAALSLSDSSGRGE</sequence>
<dbReference type="Gene3D" id="3.40.50.20">
    <property type="match status" value="1"/>
</dbReference>
<evidence type="ECO:0000259" key="2">
    <source>
        <dbReference type="Pfam" id="PF17930"/>
    </source>
</evidence>
<organism evidence="3 4">
    <name type="scientific">Tectimicrobiota bacterium</name>
    <dbReference type="NCBI Taxonomy" id="2528274"/>
    <lineage>
        <taxon>Bacteria</taxon>
        <taxon>Pseudomonadati</taxon>
        <taxon>Nitrospinota/Tectimicrobiota group</taxon>
        <taxon>Candidatus Tectimicrobiota</taxon>
    </lineage>
</organism>
<dbReference type="InterPro" id="IPR053174">
    <property type="entry name" value="LpxI"/>
</dbReference>
<evidence type="ECO:0000259" key="1">
    <source>
        <dbReference type="Pfam" id="PF06230"/>
    </source>
</evidence>
<feature type="domain" description="LpxI N-terminal" evidence="2">
    <location>
        <begin position="4"/>
        <end position="132"/>
    </location>
</feature>
<name>A0A938B312_UNCTE</name>
<dbReference type="Gene3D" id="3.40.140.80">
    <property type="match status" value="1"/>
</dbReference>
<dbReference type="PANTHER" id="PTHR39962:SF1">
    <property type="entry name" value="LPXI FAMILY PROTEIN"/>
    <property type="match status" value="1"/>
</dbReference>
<dbReference type="Pfam" id="PF06230">
    <property type="entry name" value="LpxI_C"/>
    <property type="match status" value="1"/>
</dbReference>
<proteinExistence type="predicted"/>
<gene>
    <name evidence="3" type="ORF">FJZ47_06065</name>
</gene>
<reference evidence="3" key="1">
    <citation type="submission" date="2019-03" db="EMBL/GenBank/DDBJ databases">
        <title>Lake Tanganyika Metagenome-Assembled Genomes (MAGs).</title>
        <authorList>
            <person name="Tran P."/>
        </authorList>
    </citation>
    <scope>NUCLEOTIDE SEQUENCE</scope>
    <source>
        <strain evidence="3">K_DeepCast_65m_m2_066</strain>
    </source>
</reference>